<protein>
    <submittedName>
        <fullName evidence="2">Uncharacterized protein</fullName>
    </submittedName>
</protein>
<evidence type="ECO:0000313" key="3">
    <source>
        <dbReference type="Proteomes" id="UP000024635"/>
    </source>
</evidence>
<accession>A0A016SP73</accession>
<feature type="region of interest" description="Disordered" evidence="1">
    <location>
        <begin position="214"/>
        <end position="242"/>
    </location>
</feature>
<feature type="region of interest" description="Disordered" evidence="1">
    <location>
        <begin position="127"/>
        <end position="150"/>
    </location>
</feature>
<dbReference type="OrthoDB" id="10641403at2759"/>
<evidence type="ECO:0000256" key="1">
    <source>
        <dbReference type="SAM" id="MobiDB-lite"/>
    </source>
</evidence>
<proteinExistence type="predicted"/>
<dbReference type="AlphaFoldDB" id="A0A016SP73"/>
<feature type="compositionally biased region" description="Basic and acidic residues" evidence="1">
    <location>
        <begin position="214"/>
        <end position="236"/>
    </location>
</feature>
<organism evidence="2 3">
    <name type="scientific">Ancylostoma ceylanicum</name>
    <dbReference type="NCBI Taxonomy" id="53326"/>
    <lineage>
        <taxon>Eukaryota</taxon>
        <taxon>Metazoa</taxon>
        <taxon>Ecdysozoa</taxon>
        <taxon>Nematoda</taxon>
        <taxon>Chromadorea</taxon>
        <taxon>Rhabditida</taxon>
        <taxon>Rhabditina</taxon>
        <taxon>Rhabditomorpha</taxon>
        <taxon>Strongyloidea</taxon>
        <taxon>Ancylostomatidae</taxon>
        <taxon>Ancylostomatinae</taxon>
        <taxon>Ancylostoma</taxon>
    </lineage>
</organism>
<feature type="compositionally biased region" description="Gly residues" evidence="1">
    <location>
        <begin position="131"/>
        <end position="143"/>
    </location>
</feature>
<comment type="caution">
    <text evidence="2">The sequence shown here is derived from an EMBL/GenBank/DDBJ whole genome shotgun (WGS) entry which is preliminary data.</text>
</comment>
<dbReference type="EMBL" id="JARK01001534">
    <property type="protein sequence ID" value="EYB92104.1"/>
    <property type="molecule type" value="Genomic_DNA"/>
</dbReference>
<keyword evidence="3" id="KW-1185">Reference proteome</keyword>
<sequence length="242" mass="25489">MELTSIFNVDDLLRVFSWTEFKRNPVMNPGDLVIFDLISARLYFVVVPNLRKCGGIIAIHNFVQLVEIAAKHYKTRFLTRSVCLSCSSRKNYNCYEQAMLALKAISLLMFVASANGCVRAPRNMRMNGGSSSSGGGGASGGGSSSASAGGSSAAAGSRSYSLMGSVPGGGSLSEMGSTPSGTGTVDIGGGSYMIGGGTDIMVSPIMVTTFIRGMDNDRDRGRGRGRGRGRDHEDNGNHFGQM</sequence>
<gene>
    <name evidence="2" type="primary">Acey_s0198.g1637</name>
    <name evidence="2" type="ORF">Y032_0198g1637</name>
</gene>
<reference evidence="3" key="1">
    <citation type="journal article" date="2015" name="Nat. Genet.">
        <title>The genome and transcriptome of the zoonotic hookworm Ancylostoma ceylanicum identify infection-specific gene families.</title>
        <authorList>
            <person name="Schwarz E.M."/>
            <person name="Hu Y."/>
            <person name="Antoshechkin I."/>
            <person name="Miller M.M."/>
            <person name="Sternberg P.W."/>
            <person name="Aroian R.V."/>
        </authorList>
    </citation>
    <scope>NUCLEOTIDE SEQUENCE</scope>
    <source>
        <strain evidence="3">HY135</strain>
    </source>
</reference>
<evidence type="ECO:0000313" key="2">
    <source>
        <dbReference type="EMBL" id="EYB92104.1"/>
    </source>
</evidence>
<dbReference type="Proteomes" id="UP000024635">
    <property type="component" value="Unassembled WGS sequence"/>
</dbReference>
<name>A0A016SP73_9BILA</name>